<comment type="caution">
    <text evidence="1">The sequence shown here is derived from an EMBL/GenBank/DDBJ whole genome shotgun (WGS) entry which is preliminary data.</text>
</comment>
<accession>A0ABQ5ILE2</accession>
<evidence type="ECO:0000313" key="1">
    <source>
        <dbReference type="EMBL" id="GJU00919.1"/>
    </source>
</evidence>
<gene>
    <name evidence="1" type="ORF">Tco_1111257</name>
</gene>
<protein>
    <submittedName>
        <fullName evidence="1">Uncharacterized protein</fullName>
    </submittedName>
</protein>
<dbReference type="EMBL" id="BQNB010020912">
    <property type="protein sequence ID" value="GJU00919.1"/>
    <property type="molecule type" value="Genomic_DNA"/>
</dbReference>
<sequence>MCSTQSGNVKFPLETLNMVTSRSDSSTPWFADYANYHAGNFIVKGMSSQQKNKFFKMFNHYFGLPPICFKICADQMIRPFVCAGQESVDNHRSLPYGPSRDIIGANYTAKNVFDSGFIGLSIYKDALDYGRRCDNWFSVKEKFRRVMKFLKIPSKFAKSLTCGA</sequence>
<organism evidence="1 2">
    <name type="scientific">Tanacetum coccineum</name>
    <dbReference type="NCBI Taxonomy" id="301880"/>
    <lineage>
        <taxon>Eukaryota</taxon>
        <taxon>Viridiplantae</taxon>
        <taxon>Streptophyta</taxon>
        <taxon>Embryophyta</taxon>
        <taxon>Tracheophyta</taxon>
        <taxon>Spermatophyta</taxon>
        <taxon>Magnoliopsida</taxon>
        <taxon>eudicotyledons</taxon>
        <taxon>Gunneridae</taxon>
        <taxon>Pentapetalae</taxon>
        <taxon>asterids</taxon>
        <taxon>campanulids</taxon>
        <taxon>Asterales</taxon>
        <taxon>Asteraceae</taxon>
        <taxon>Asteroideae</taxon>
        <taxon>Anthemideae</taxon>
        <taxon>Anthemidinae</taxon>
        <taxon>Tanacetum</taxon>
    </lineage>
</organism>
<name>A0ABQ5ILE2_9ASTR</name>
<evidence type="ECO:0000313" key="2">
    <source>
        <dbReference type="Proteomes" id="UP001151760"/>
    </source>
</evidence>
<dbReference type="Proteomes" id="UP001151760">
    <property type="component" value="Unassembled WGS sequence"/>
</dbReference>
<reference evidence="1" key="1">
    <citation type="journal article" date="2022" name="Int. J. Mol. Sci.">
        <title>Draft Genome of Tanacetum Coccineum: Genomic Comparison of Closely Related Tanacetum-Family Plants.</title>
        <authorList>
            <person name="Yamashiro T."/>
            <person name="Shiraishi A."/>
            <person name="Nakayama K."/>
            <person name="Satake H."/>
        </authorList>
    </citation>
    <scope>NUCLEOTIDE SEQUENCE</scope>
</reference>
<reference evidence="1" key="2">
    <citation type="submission" date="2022-01" db="EMBL/GenBank/DDBJ databases">
        <authorList>
            <person name="Yamashiro T."/>
            <person name="Shiraishi A."/>
            <person name="Satake H."/>
            <person name="Nakayama K."/>
        </authorList>
    </citation>
    <scope>NUCLEOTIDE SEQUENCE</scope>
</reference>
<proteinExistence type="predicted"/>
<keyword evidence="2" id="KW-1185">Reference proteome</keyword>